<dbReference type="SUPFAM" id="SSF52980">
    <property type="entry name" value="Restriction endonuclease-like"/>
    <property type="match status" value="1"/>
</dbReference>
<reference evidence="13 14" key="2">
    <citation type="submission" date="2018-08" db="EMBL/GenBank/DDBJ databases">
        <title>The draft genome of Acinetobacter sichuanensis strain WCHAc060041.</title>
        <authorList>
            <person name="Qin J."/>
            <person name="Feng Y."/>
            <person name="Zong Z."/>
        </authorList>
    </citation>
    <scope>NUCLEOTIDE SEQUENCE [LARGE SCALE GENOMIC DNA]</scope>
    <source>
        <strain evidence="13 14">WCHAc060041</strain>
    </source>
</reference>
<organism evidence="13 14">
    <name type="scientific">Acinetobacter sichuanensis</name>
    <dbReference type="NCBI Taxonomy" id="2136183"/>
    <lineage>
        <taxon>Bacteria</taxon>
        <taxon>Pseudomonadati</taxon>
        <taxon>Pseudomonadota</taxon>
        <taxon>Gammaproteobacteria</taxon>
        <taxon>Moraxellales</taxon>
        <taxon>Moraxellaceae</taxon>
        <taxon>Acinetobacter</taxon>
    </lineage>
</organism>
<evidence type="ECO:0000313" key="12">
    <source>
        <dbReference type="EMBL" id="MFC2996977.1"/>
    </source>
</evidence>
<evidence type="ECO:0000256" key="10">
    <source>
        <dbReference type="HAMAP-Rule" id="MF_01486"/>
    </source>
</evidence>
<dbReference type="Proteomes" id="UP000240957">
    <property type="component" value="Unassembled WGS sequence"/>
</dbReference>
<evidence type="ECO:0000313" key="14">
    <source>
        <dbReference type="Proteomes" id="UP000240957"/>
    </source>
</evidence>
<dbReference type="InterPro" id="IPR041500">
    <property type="entry name" value="RecC_C"/>
</dbReference>
<evidence type="ECO:0000313" key="15">
    <source>
        <dbReference type="Proteomes" id="UP001595455"/>
    </source>
</evidence>
<evidence type="ECO:0000256" key="8">
    <source>
        <dbReference type="ARBA" id="ARBA00023125"/>
    </source>
</evidence>
<evidence type="ECO:0000259" key="11">
    <source>
        <dbReference type="Pfam" id="PF17946"/>
    </source>
</evidence>
<dbReference type="GO" id="GO:0000724">
    <property type="term" value="P:double-strand break repair via homologous recombination"/>
    <property type="evidence" value="ECO:0007669"/>
    <property type="project" value="UniProtKB-UniRule"/>
</dbReference>
<dbReference type="GO" id="GO:0003677">
    <property type="term" value="F:DNA binding"/>
    <property type="evidence" value="ECO:0007669"/>
    <property type="project" value="UniProtKB-UniRule"/>
</dbReference>
<keyword evidence="2 10" id="KW-0547">Nucleotide-binding</keyword>
<sequence length="1218" mass="142006">MGIHVIQSQSIEVLVQGILQSATAPSNDPFSVLRTQHFIVPSPAIQEWLTQRLAEQRGVSANTEFHQRIRGFQWYAYKQVLNGEDDRVGKANVPSLIMKWRVYQTLKDFIQTKENNLAQEHPLYPLIQRIYDAAAQLEHGLEKQQKKQGMLYWVAEQVSLLFNYYMVYRGQCQRGCRDLCTCPSNWLGQWGRGQALNIEQQFPKTDQQVSAFRLAQAQELEQWQRWLWMHIFHEDFAEMQMIDTLFWQVFDHPQLREDALKNLPEKIVVFTLLELPPQQLNFLRRLGQYLDVIILHYNPSQEYWADSVDPNWKKRYDLGVKARFIEKNPKATDADLQRFFDEFTLNFNAEVRESRHPLLTRFGKQARDHFSLLSQLSSGEEGQWIDAFVNEEPKNLLSQLQSDILYLIEPQEHSYPLDLKDQSIQIHVCHSTLRQLEVLKEQLIHWLAQGTPEQPRRPSDILVLTPHLTEIEPLIRSVFPHIPHQDSIHVPAKIAGVTQLDVENAWRAILGRIEWSQGRFSIEDFSDWLTLEATQLRYGLDVQNTERMLELLIQAGFKRGFDAEHLQQTLSEDDQDFRFSFKFALDRLALGVAVPTHAVFEQTLSYQYVRSSDFELIGQLIEIYQDFSARRYWLTQHELGQGHSVEEWLGILIDEVNQFIHAKVDILKAVKETISLQQKMLRHSYLRLEDQQQYVTHLKGVHLPLTYVLAEIHNALSGQLEQTLPTGDITFSQIGQIRPLPYKLVVILNLDSGKFPNRNQHIPFDLMELLRPQLGDRSRLEDDQGAFLDSLLLAQDALWLFYNGFDVNDGEVRDPSSVLQELIAHLQLICEMPKNQSVSASEQVIEIPENLRSLYHIHQLQPFEPQGFVENSAVRYQDQWYKVAKYLQQSAHLSQREAWVNTPYPAVQESMTILEAGQWIQDLTFPARLYLKTLGVQNLKAQDLPAQSEPLVLDGLARYQIRDYLQQQDEETAHKIELLQDQLPVGKVQQSAWKISIAEQNSLKERLAIYTDAVTETTQRQWRIEAHTVMNITVPQKFAQDWVSLDASSGRAKRRTKVWLEYLLWLSYLNLGDEQSAKLRRVAVFSDVTVINTGVTSQQAKRYIDEWFKAYLYAQSEPLVLPAALLLLLAEKSKTLEWSMDEQQQPQLDNIEDLLKEWNKSDAFLPFALEEMEWSKKHYDWQFILQEQDTTALLKYACEHYAYALYQPIYQYQSVAEE</sequence>
<dbReference type="Pfam" id="PF04257">
    <property type="entry name" value="Exonuc_V_gamma"/>
    <property type="match status" value="1"/>
</dbReference>
<dbReference type="InterPro" id="IPR011335">
    <property type="entry name" value="Restrct_endonuc-II-like"/>
</dbReference>
<dbReference type="GO" id="GO:0008854">
    <property type="term" value="F:exodeoxyribonuclease V activity"/>
    <property type="evidence" value="ECO:0007669"/>
    <property type="project" value="InterPro"/>
</dbReference>
<keyword evidence="7 10" id="KW-0067">ATP-binding</keyword>
<dbReference type="Pfam" id="PF17946">
    <property type="entry name" value="RecC_C"/>
    <property type="match status" value="1"/>
</dbReference>
<comment type="function">
    <text evidence="10">A helicase/nuclease that prepares dsDNA breaks (DSB) for recombinational DNA repair. Binds to DSBs and unwinds DNA via a highly rapid and processive ATP-dependent bidirectional helicase activity. Unwinds dsDNA until it encounters a Chi (crossover hotspot instigator) sequence from the 3' direction. Cuts ssDNA a few nucleotides 3' to the Chi site. The properties and activities of the enzyme are changed at Chi. The Chi-altered holoenzyme produces a long 3'-ssDNA overhang and facilitates RecA-binding to the ssDNA for homologous DNA recombination and repair. Holoenzyme degrades any linearized DNA that is unable to undergo homologous recombination. In the holoenzyme this subunit recognizes the wild-type Chi sequence, and when added to isolated RecB increases its ATP-dependent helicase processivity.</text>
</comment>
<dbReference type="PANTHER" id="PTHR30591">
    <property type="entry name" value="RECBCD ENZYME SUBUNIT RECC"/>
    <property type="match status" value="1"/>
</dbReference>
<reference evidence="12" key="1">
    <citation type="journal article" date="2014" name="Int. J. Syst. Evol. Microbiol.">
        <title>Complete genome of a new Firmicutes species belonging to the dominant human colonic microbiota ('Ruminococcus bicirculans') reveals two chromosomes and a selective capacity to utilize plant glucans.</title>
        <authorList>
            <consortium name="NISC Comparative Sequencing Program"/>
            <person name="Wegmann U."/>
            <person name="Louis P."/>
            <person name="Goesmann A."/>
            <person name="Henrissat B."/>
            <person name="Duncan S.H."/>
            <person name="Flint H.J."/>
        </authorList>
    </citation>
    <scope>NUCLEOTIDE SEQUENCE</scope>
    <source>
        <strain evidence="12">KCTC 62575</strain>
    </source>
</reference>
<evidence type="ECO:0000256" key="1">
    <source>
        <dbReference type="ARBA" id="ARBA00022722"/>
    </source>
</evidence>
<reference evidence="12" key="4">
    <citation type="submission" date="2024-09" db="EMBL/GenBank/DDBJ databases">
        <authorList>
            <person name="Sun Q."/>
            <person name="Mori K."/>
        </authorList>
    </citation>
    <scope>NUCLEOTIDE SEQUENCE</scope>
    <source>
        <strain evidence="12">KCTC 62575</strain>
    </source>
</reference>
<dbReference type="Proteomes" id="UP001595455">
    <property type="component" value="Unassembled WGS sequence"/>
</dbReference>
<keyword evidence="1 10" id="KW-0540">Nuclease</keyword>
<dbReference type="AlphaFoldDB" id="A0A371YMK0"/>
<feature type="domain" description="RecC C-terminal" evidence="11">
    <location>
        <begin position="918"/>
        <end position="1128"/>
    </location>
</feature>
<dbReference type="GO" id="GO:0005524">
    <property type="term" value="F:ATP binding"/>
    <property type="evidence" value="ECO:0007669"/>
    <property type="project" value="UniProtKB-UniRule"/>
</dbReference>
<dbReference type="EMBL" id="PYIX02000029">
    <property type="protein sequence ID" value="RFC82662.1"/>
    <property type="molecule type" value="Genomic_DNA"/>
</dbReference>
<evidence type="ECO:0000256" key="2">
    <source>
        <dbReference type="ARBA" id="ARBA00022741"/>
    </source>
</evidence>
<evidence type="ECO:0000256" key="3">
    <source>
        <dbReference type="ARBA" id="ARBA00022763"/>
    </source>
</evidence>
<keyword evidence="5 10" id="KW-0347">Helicase</keyword>
<keyword evidence="8 10" id="KW-0238">DNA-binding</keyword>
<dbReference type="InterPro" id="IPR027417">
    <property type="entry name" value="P-loop_NTPase"/>
</dbReference>
<evidence type="ECO:0000256" key="4">
    <source>
        <dbReference type="ARBA" id="ARBA00022801"/>
    </source>
</evidence>
<dbReference type="Gene3D" id="3.40.50.300">
    <property type="entry name" value="P-loop containing nucleotide triphosphate hydrolases"/>
    <property type="match status" value="2"/>
</dbReference>
<evidence type="ECO:0000256" key="6">
    <source>
        <dbReference type="ARBA" id="ARBA00022839"/>
    </source>
</evidence>
<evidence type="ECO:0000256" key="9">
    <source>
        <dbReference type="ARBA" id="ARBA00023204"/>
    </source>
</evidence>
<dbReference type="SUPFAM" id="SSF52540">
    <property type="entry name" value="P-loop containing nucleoside triphosphate hydrolases"/>
    <property type="match status" value="2"/>
</dbReference>
<proteinExistence type="inferred from homology"/>
<dbReference type="EMBL" id="JBHRSF010000102">
    <property type="protein sequence ID" value="MFC2996977.1"/>
    <property type="molecule type" value="Genomic_DNA"/>
</dbReference>
<keyword evidence="6 10" id="KW-0269">Exonuclease</keyword>
<accession>A0A371YMK0</accession>
<reference evidence="15" key="3">
    <citation type="journal article" date="2019" name="Int. J. Syst. Evol. Microbiol.">
        <title>The Global Catalogue of Microorganisms (GCM) 10K type strain sequencing project: providing services to taxonomists for standard genome sequencing and annotation.</title>
        <authorList>
            <consortium name="The Broad Institute Genomics Platform"/>
            <consortium name="The Broad Institute Genome Sequencing Center for Infectious Disease"/>
            <person name="Wu L."/>
            <person name="Ma J."/>
        </authorList>
    </citation>
    <scope>NUCLEOTIDE SEQUENCE [LARGE SCALE GENOMIC DNA]</scope>
    <source>
        <strain evidence="15">KCTC 62575</strain>
    </source>
</reference>
<keyword evidence="15" id="KW-1185">Reference proteome</keyword>
<comment type="subunit">
    <text evidence="10">Heterotrimer of RecB, RecC and RecD. All subunits contribute to DNA-binding.</text>
</comment>
<dbReference type="Gene3D" id="3.40.50.10930">
    <property type="match status" value="2"/>
</dbReference>
<dbReference type="PANTHER" id="PTHR30591:SF1">
    <property type="entry name" value="RECBCD ENZYME SUBUNIT RECC"/>
    <property type="match status" value="1"/>
</dbReference>
<comment type="caution">
    <text evidence="13">The sequence shown here is derived from an EMBL/GenBank/DDBJ whole genome shotgun (WGS) entry which is preliminary data.</text>
</comment>
<dbReference type="HAMAP" id="MF_01486">
    <property type="entry name" value="RecC"/>
    <property type="match status" value="1"/>
</dbReference>
<dbReference type="PIRSF" id="PIRSF000980">
    <property type="entry name" value="RecC"/>
    <property type="match status" value="1"/>
</dbReference>
<name>A0A371YMK0_9GAMM</name>
<comment type="miscellaneous">
    <text evidence="10">In the RecBCD complex, RecB has a slow 3'-5' helicase, an exonuclease activity and loads RecA onto ssDNA, RecD has a fast 5'-3' helicase activity, while RecC stimulates the ATPase and processivity of the RecB helicase and contributes to recognition of the Chi site.</text>
</comment>
<dbReference type="OrthoDB" id="9762834at2"/>
<evidence type="ECO:0000256" key="7">
    <source>
        <dbReference type="ARBA" id="ARBA00022840"/>
    </source>
</evidence>
<gene>
    <name evidence="10" type="primary">recC</name>
    <name evidence="12" type="ORF">ACFODO_17325</name>
    <name evidence="13" type="ORF">C9E89_015350</name>
</gene>
<comment type="similarity">
    <text evidence="10">Belongs to the RecC family.</text>
</comment>
<evidence type="ECO:0000313" key="13">
    <source>
        <dbReference type="EMBL" id="RFC82662.1"/>
    </source>
</evidence>
<dbReference type="GO" id="GO:0009338">
    <property type="term" value="C:exodeoxyribonuclease V complex"/>
    <property type="evidence" value="ECO:0007669"/>
    <property type="project" value="InterPro"/>
</dbReference>
<keyword evidence="9 10" id="KW-0234">DNA repair</keyword>
<keyword evidence="3 10" id="KW-0227">DNA damage</keyword>
<dbReference type="GO" id="GO:0003678">
    <property type="term" value="F:DNA helicase activity"/>
    <property type="evidence" value="ECO:0007669"/>
    <property type="project" value="UniProtKB-UniRule"/>
</dbReference>
<keyword evidence="4 10" id="KW-0378">Hydrolase</keyword>
<dbReference type="RefSeq" id="WP_107009215.1">
    <property type="nucleotide sequence ID" value="NZ_JBHRSF010000102.1"/>
</dbReference>
<dbReference type="InterPro" id="IPR006697">
    <property type="entry name" value="RecC"/>
</dbReference>
<evidence type="ECO:0000256" key="5">
    <source>
        <dbReference type="ARBA" id="ARBA00022806"/>
    </source>
</evidence>
<protein>
    <recommendedName>
        <fullName evidence="10">RecBCD enzyme subunit RecC</fullName>
    </recommendedName>
    <alternativeName>
        <fullName evidence="10">Exonuclease V subunit RecC</fullName>
        <shortName evidence="10">ExoV subunit RecC</shortName>
    </alternativeName>
    <alternativeName>
        <fullName evidence="10">Helicase/nuclease RecBCD subunit RecC</fullName>
    </alternativeName>
</protein>